<dbReference type="SUPFAM" id="SSF52129">
    <property type="entry name" value="Caspase-like"/>
    <property type="match status" value="1"/>
</dbReference>
<sequence>MDSQRSRDLSSPNASPALSARRSPRTSLLDFQSFSLDQSGQQSRRNTGIASPKKLPTTEEESKTDDGGSRYSPRRLSFGLRRNSFFVYIPKKKALLIGAIYKKPDQKEGELKGPHKDIRIMKELLMKSYGYEEANITILLDDGKEKEPTRANILQAMVELVKDARPGDKFVFHFSGHGTQVKRLKDDNAEEDGYDEAIVPIDSDHETRETLILDDQMNDILVKGLPIGCCLVAIYDSCHSGTALDVKHYDCNKVYIPYVSRGPRRAKPKHDQNVRRLAVDEKIFPYNVAGSPTGTIFSVNRKSKKKVKMTAIDVSKMKDERSPTMTVNHGTKAVKLEPITPVQEQTTTGQMPFRKLSLRIPSSASSGSGSGSVSGVECSSCNCHDVKSLKKTLTHMLSPIYTPILRFKAQQRRSPVPSSLQPPSKGCKCLCHIKLERSATVHSQAETSTIRPDPVPKNDQKSEGVIQDEPKHYESPRASGSRLDSGVSTPLILCTSPEMIYGCQSQPGSPVIEGGQAIQLAACLDSQSAFEGVDGTSMTKILIDILEKDPNPTYKDLMTLMHHRMLDAARRMHASLKASKAKLDQQMKEKQETATTDATTDSGCGIDVSVEHETANEAAANAIAELDAWLTEAIENEPVQLPQLGTQMKIHMDHERFEL</sequence>
<accession>A0A4Y7QCL9</accession>
<dbReference type="Pfam" id="PF00656">
    <property type="entry name" value="Peptidase_C14"/>
    <property type="match status" value="1"/>
</dbReference>
<feature type="region of interest" description="Disordered" evidence="4">
    <location>
        <begin position="578"/>
        <end position="605"/>
    </location>
</feature>
<comment type="similarity">
    <text evidence="1">Belongs to the peptidase C14B family.</text>
</comment>
<dbReference type="Gene3D" id="3.40.50.12660">
    <property type="match status" value="1"/>
</dbReference>
<dbReference type="PANTHER" id="PTHR48104:SF30">
    <property type="entry name" value="METACASPASE-1"/>
    <property type="match status" value="1"/>
</dbReference>
<evidence type="ECO:0000259" key="5">
    <source>
        <dbReference type="Pfam" id="PF00656"/>
    </source>
</evidence>
<feature type="compositionally biased region" description="Polar residues" evidence="4">
    <location>
        <begin position="593"/>
        <end position="602"/>
    </location>
</feature>
<dbReference type="GO" id="GO:0005737">
    <property type="term" value="C:cytoplasm"/>
    <property type="evidence" value="ECO:0007669"/>
    <property type="project" value="TreeGrafter"/>
</dbReference>
<dbReference type="GO" id="GO:0004197">
    <property type="term" value="F:cysteine-type endopeptidase activity"/>
    <property type="evidence" value="ECO:0007669"/>
    <property type="project" value="InterPro"/>
</dbReference>
<evidence type="ECO:0000313" key="7">
    <source>
        <dbReference type="Proteomes" id="UP000294933"/>
    </source>
</evidence>
<feature type="compositionally biased region" description="Basic and acidic residues" evidence="4">
    <location>
        <begin position="454"/>
        <end position="475"/>
    </location>
</feature>
<keyword evidence="3" id="KW-0788">Thiol protease</keyword>
<dbReference type="OrthoDB" id="3223806at2759"/>
<dbReference type="PANTHER" id="PTHR48104">
    <property type="entry name" value="METACASPASE-4"/>
    <property type="match status" value="1"/>
</dbReference>
<feature type="domain" description="Peptidase C14 caspase" evidence="5">
    <location>
        <begin position="91"/>
        <end position="267"/>
    </location>
</feature>
<reference evidence="6 7" key="1">
    <citation type="submission" date="2018-06" db="EMBL/GenBank/DDBJ databases">
        <title>A transcriptomic atlas of mushroom development highlights an independent origin of complex multicellularity.</title>
        <authorList>
            <consortium name="DOE Joint Genome Institute"/>
            <person name="Krizsan K."/>
            <person name="Almasi E."/>
            <person name="Merenyi Z."/>
            <person name="Sahu N."/>
            <person name="Viragh M."/>
            <person name="Koszo T."/>
            <person name="Mondo S."/>
            <person name="Kiss B."/>
            <person name="Balint B."/>
            <person name="Kues U."/>
            <person name="Barry K."/>
            <person name="Hegedus J.C."/>
            <person name="Henrissat B."/>
            <person name="Johnson J."/>
            <person name="Lipzen A."/>
            <person name="Ohm R."/>
            <person name="Nagy I."/>
            <person name="Pangilinan J."/>
            <person name="Yan J."/>
            <person name="Xiong Y."/>
            <person name="Grigoriev I.V."/>
            <person name="Hibbett D.S."/>
            <person name="Nagy L.G."/>
        </authorList>
    </citation>
    <scope>NUCLEOTIDE SEQUENCE [LARGE SCALE GENOMIC DNA]</scope>
    <source>
        <strain evidence="6 7">SZMC22713</strain>
    </source>
</reference>
<keyword evidence="7" id="KW-1185">Reference proteome</keyword>
<keyword evidence="2" id="KW-0053">Apoptosis</keyword>
<keyword evidence="3" id="KW-0645">Protease</keyword>
<dbReference type="InterPro" id="IPR050452">
    <property type="entry name" value="Metacaspase"/>
</dbReference>
<feature type="compositionally biased region" description="Basic and acidic residues" evidence="4">
    <location>
        <begin position="581"/>
        <end position="592"/>
    </location>
</feature>
<feature type="compositionally biased region" description="Polar residues" evidence="4">
    <location>
        <begin position="29"/>
        <end position="49"/>
    </location>
</feature>
<feature type="compositionally biased region" description="Basic and acidic residues" evidence="4">
    <location>
        <begin position="56"/>
        <end position="68"/>
    </location>
</feature>
<dbReference type="InterPro" id="IPR029030">
    <property type="entry name" value="Caspase-like_dom_sf"/>
</dbReference>
<dbReference type="Proteomes" id="UP000294933">
    <property type="component" value="Unassembled WGS sequence"/>
</dbReference>
<feature type="compositionally biased region" description="Low complexity" evidence="4">
    <location>
        <begin position="9"/>
        <end position="28"/>
    </location>
</feature>
<feature type="region of interest" description="Disordered" evidence="4">
    <location>
        <begin position="442"/>
        <end position="486"/>
    </location>
</feature>
<evidence type="ECO:0000313" key="6">
    <source>
        <dbReference type="EMBL" id="TDL25334.1"/>
    </source>
</evidence>
<gene>
    <name evidence="6" type="ORF">BD410DRAFT_785255</name>
</gene>
<dbReference type="GO" id="GO:0006915">
    <property type="term" value="P:apoptotic process"/>
    <property type="evidence" value="ECO:0007669"/>
    <property type="project" value="UniProtKB-KW"/>
</dbReference>
<dbReference type="InterPro" id="IPR011600">
    <property type="entry name" value="Pept_C14_caspase"/>
</dbReference>
<dbReference type="EMBL" id="ML170164">
    <property type="protein sequence ID" value="TDL25334.1"/>
    <property type="molecule type" value="Genomic_DNA"/>
</dbReference>
<organism evidence="6 7">
    <name type="scientific">Rickenella mellea</name>
    <dbReference type="NCBI Taxonomy" id="50990"/>
    <lineage>
        <taxon>Eukaryota</taxon>
        <taxon>Fungi</taxon>
        <taxon>Dikarya</taxon>
        <taxon>Basidiomycota</taxon>
        <taxon>Agaricomycotina</taxon>
        <taxon>Agaricomycetes</taxon>
        <taxon>Hymenochaetales</taxon>
        <taxon>Rickenellaceae</taxon>
        <taxon>Rickenella</taxon>
    </lineage>
</organism>
<evidence type="ECO:0000256" key="4">
    <source>
        <dbReference type="SAM" id="MobiDB-lite"/>
    </source>
</evidence>
<protein>
    <recommendedName>
        <fullName evidence="5">Peptidase C14 caspase domain-containing protein</fullName>
    </recommendedName>
</protein>
<evidence type="ECO:0000256" key="1">
    <source>
        <dbReference type="ARBA" id="ARBA00009005"/>
    </source>
</evidence>
<evidence type="ECO:0000256" key="3">
    <source>
        <dbReference type="ARBA" id="ARBA00022807"/>
    </source>
</evidence>
<dbReference type="GO" id="GO:0006508">
    <property type="term" value="P:proteolysis"/>
    <property type="evidence" value="ECO:0007669"/>
    <property type="project" value="InterPro"/>
</dbReference>
<dbReference type="VEuPathDB" id="FungiDB:BD410DRAFT_785255"/>
<keyword evidence="3" id="KW-0378">Hydrolase</keyword>
<dbReference type="AlphaFoldDB" id="A0A4Y7QCL9"/>
<evidence type="ECO:0000256" key="2">
    <source>
        <dbReference type="ARBA" id="ARBA00022703"/>
    </source>
</evidence>
<name>A0A4Y7QCL9_9AGAM</name>
<proteinExistence type="inferred from homology"/>
<feature type="region of interest" description="Disordered" evidence="4">
    <location>
        <begin position="1"/>
        <end position="74"/>
    </location>
</feature>